<comment type="caution">
    <text evidence="2">The sequence shown here is derived from an EMBL/GenBank/DDBJ whole genome shotgun (WGS) entry which is preliminary data.</text>
</comment>
<feature type="region of interest" description="Disordered" evidence="1">
    <location>
        <begin position="81"/>
        <end position="115"/>
    </location>
</feature>
<evidence type="ECO:0000256" key="1">
    <source>
        <dbReference type="SAM" id="MobiDB-lite"/>
    </source>
</evidence>
<evidence type="ECO:0000313" key="3">
    <source>
        <dbReference type="Proteomes" id="UP000887116"/>
    </source>
</evidence>
<keyword evidence="3" id="KW-1185">Reference proteome</keyword>
<sequence length="115" mass="12902">MGSEILVLLNVDFQIICNIPKHLPERSKRLKNSKLPFRERCLGVWNLTPSGRTSLTGSGELNNIKMQSVCVKAFDLTKRTPSAAGREMRPLPTPSTRISPLPHPRKDPEEIEEKG</sequence>
<dbReference type="EMBL" id="BMAO01018397">
    <property type="protein sequence ID" value="GFR23090.1"/>
    <property type="molecule type" value="Genomic_DNA"/>
</dbReference>
<dbReference type="Proteomes" id="UP000887116">
    <property type="component" value="Unassembled WGS sequence"/>
</dbReference>
<name>A0A8X6HIZ7_TRICU</name>
<gene>
    <name evidence="2" type="ORF">TNCT_145541</name>
</gene>
<reference evidence="2" key="1">
    <citation type="submission" date="2020-07" db="EMBL/GenBank/DDBJ databases">
        <title>Multicomponent nature underlies the extraordinary mechanical properties of spider dragline silk.</title>
        <authorList>
            <person name="Kono N."/>
            <person name="Nakamura H."/>
            <person name="Mori M."/>
            <person name="Yoshida Y."/>
            <person name="Ohtoshi R."/>
            <person name="Malay A.D."/>
            <person name="Moran D.A.P."/>
            <person name="Tomita M."/>
            <person name="Numata K."/>
            <person name="Arakawa K."/>
        </authorList>
    </citation>
    <scope>NUCLEOTIDE SEQUENCE</scope>
</reference>
<dbReference type="AlphaFoldDB" id="A0A8X6HIZ7"/>
<accession>A0A8X6HIZ7</accession>
<proteinExistence type="predicted"/>
<evidence type="ECO:0000313" key="2">
    <source>
        <dbReference type="EMBL" id="GFR23090.1"/>
    </source>
</evidence>
<protein>
    <submittedName>
        <fullName evidence="2">Uncharacterized protein</fullName>
    </submittedName>
</protein>
<feature type="compositionally biased region" description="Basic and acidic residues" evidence="1">
    <location>
        <begin position="104"/>
        <end position="115"/>
    </location>
</feature>
<organism evidence="2 3">
    <name type="scientific">Trichonephila clavata</name>
    <name type="common">Joro spider</name>
    <name type="synonym">Nephila clavata</name>
    <dbReference type="NCBI Taxonomy" id="2740835"/>
    <lineage>
        <taxon>Eukaryota</taxon>
        <taxon>Metazoa</taxon>
        <taxon>Ecdysozoa</taxon>
        <taxon>Arthropoda</taxon>
        <taxon>Chelicerata</taxon>
        <taxon>Arachnida</taxon>
        <taxon>Araneae</taxon>
        <taxon>Araneomorphae</taxon>
        <taxon>Entelegynae</taxon>
        <taxon>Araneoidea</taxon>
        <taxon>Nephilidae</taxon>
        <taxon>Trichonephila</taxon>
    </lineage>
</organism>